<reference evidence="8 9" key="1">
    <citation type="journal article" date="2019" name="PLoS ONE">
        <title>Genomic analyses reveal an absence of contemporary introgressive admixture between fin whales and blue whales, despite known hybrids.</title>
        <authorList>
            <person name="Westbury M.V."/>
            <person name="Petersen B."/>
            <person name="Lorenzen E.D."/>
        </authorList>
    </citation>
    <scope>NUCLEOTIDE SEQUENCE [LARGE SCALE GENOMIC DNA]</scope>
    <source>
        <strain evidence="8">FinWhale-01</strain>
    </source>
</reference>
<evidence type="ECO:0000313" key="8">
    <source>
        <dbReference type="EMBL" id="KAB0389384.1"/>
    </source>
</evidence>
<dbReference type="AlphaFoldDB" id="A0A643BN75"/>
<dbReference type="Pfam" id="PF03144">
    <property type="entry name" value="GTP_EFTU_D2"/>
    <property type="match status" value="1"/>
</dbReference>
<evidence type="ECO:0008006" key="10">
    <source>
        <dbReference type="Google" id="ProtNLM"/>
    </source>
</evidence>
<keyword evidence="4" id="KW-0648">Protein biosynthesis</keyword>
<dbReference type="PANTHER" id="PTHR44830:SF1">
    <property type="entry name" value="TR-TYPE G DOMAIN-CONTAINING PROTEIN"/>
    <property type="match status" value="1"/>
</dbReference>
<evidence type="ECO:0000313" key="9">
    <source>
        <dbReference type="Proteomes" id="UP000437017"/>
    </source>
</evidence>
<proteinExistence type="inferred from homology"/>
<dbReference type="InterPro" id="IPR009000">
    <property type="entry name" value="Transl_B-barrel_sf"/>
</dbReference>
<dbReference type="PANTHER" id="PTHR44830">
    <property type="entry name" value="ELONGATION FACTOR 1 ALPHA"/>
    <property type="match status" value="1"/>
</dbReference>
<dbReference type="Pfam" id="PF22594">
    <property type="entry name" value="GTP-eEF1A_C"/>
    <property type="match status" value="1"/>
</dbReference>
<dbReference type="InterPro" id="IPR004161">
    <property type="entry name" value="EFTu-like_2"/>
</dbReference>
<dbReference type="SUPFAM" id="SSF50447">
    <property type="entry name" value="Translation proteins"/>
    <property type="match status" value="1"/>
</dbReference>
<dbReference type="CDD" id="cd03693">
    <property type="entry name" value="EF1_alpha_II"/>
    <property type="match status" value="1"/>
</dbReference>
<dbReference type="SUPFAM" id="SSF50465">
    <property type="entry name" value="EF-Tu/eEF-1alpha/eIF2-gamma C-terminal domain"/>
    <property type="match status" value="1"/>
</dbReference>
<accession>A0A643BN75</accession>
<evidence type="ECO:0000256" key="1">
    <source>
        <dbReference type="ARBA" id="ARBA00007249"/>
    </source>
</evidence>
<protein>
    <recommendedName>
        <fullName evidence="10">Translation elongation factor EFTu/EF1A C-terminal domain-containing protein</fullName>
    </recommendedName>
</protein>
<sequence length="254" mass="27169">MIADTSQSDCAVLIDAAGTGEFEAGISKHGQIYIYKIGGIGTVPVGRMKTGVLKPAMVVTFAPVNVTTEVKSVEVHHEALSESLPGDNVSFNVKNMSVKDVHHGNAAGDSKNYPPMEAAGFTAQVIILNQPGQISAGYAPVPDCHTIHIVCKFAELKEKTDGHSGKELEVGPKFLKSGDAAIIYMVPGKPMCVENFSDYPPLGDFAVHDMRQTVTVGVIKAVEKKAARAGKVTKSSQKAQRLNEYYPQYLPPQS</sequence>
<feature type="domain" description="GTP-eEF1A C-terminal" evidence="7">
    <location>
        <begin position="121"/>
        <end position="220"/>
    </location>
</feature>
<keyword evidence="5" id="KW-0342">GTP-binding</keyword>
<dbReference type="OrthoDB" id="10031713at2759"/>
<dbReference type="InterPro" id="IPR054696">
    <property type="entry name" value="GTP-eEF1A_C"/>
</dbReference>
<keyword evidence="9" id="KW-1185">Reference proteome</keyword>
<dbReference type="Proteomes" id="UP000437017">
    <property type="component" value="Unassembled WGS sequence"/>
</dbReference>
<evidence type="ECO:0000256" key="4">
    <source>
        <dbReference type="ARBA" id="ARBA00022917"/>
    </source>
</evidence>
<evidence type="ECO:0000259" key="7">
    <source>
        <dbReference type="Pfam" id="PF22594"/>
    </source>
</evidence>
<feature type="domain" description="Translation elongation factor EFTu-like" evidence="6">
    <location>
        <begin position="41"/>
        <end position="104"/>
    </location>
</feature>
<dbReference type="InterPro" id="IPR009001">
    <property type="entry name" value="Transl_elong_EF1A/Init_IF2_C"/>
</dbReference>
<evidence type="ECO:0000256" key="2">
    <source>
        <dbReference type="ARBA" id="ARBA00022741"/>
    </source>
</evidence>
<dbReference type="GO" id="GO:0005525">
    <property type="term" value="F:GTP binding"/>
    <property type="evidence" value="ECO:0007669"/>
    <property type="project" value="UniProtKB-KW"/>
</dbReference>
<evidence type="ECO:0000259" key="6">
    <source>
        <dbReference type="Pfam" id="PF03144"/>
    </source>
</evidence>
<comment type="caution">
    <text evidence="8">The sequence shown here is derived from an EMBL/GenBank/DDBJ whole genome shotgun (WGS) entry which is preliminary data.</text>
</comment>
<dbReference type="FunFam" id="2.40.30.10:FF:000168">
    <property type="entry name" value="Elongation factor 1-alpha 2"/>
    <property type="match status" value="1"/>
</dbReference>
<dbReference type="Gene3D" id="2.40.30.10">
    <property type="entry name" value="Translation factors"/>
    <property type="match status" value="2"/>
</dbReference>
<gene>
    <name evidence="8" type="ORF">E2I00_007084</name>
</gene>
<evidence type="ECO:0000256" key="3">
    <source>
        <dbReference type="ARBA" id="ARBA00022768"/>
    </source>
</evidence>
<evidence type="ECO:0000256" key="5">
    <source>
        <dbReference type="ARBA" id="ARBA00023134"/>
    </source>
</evidence>
<dbReference type="CDD" id="cd03705">
    <property type="entry name" value="EF1_alpha_III"/>
    <property type="match status" value="1"/>
</dbReference>
<organism evidence="8 9">
    <name type="scientific">Balaenoptera physalus</name>
    <name type="common">Fin whale</name>
    <name type="synonym">Balaena physalus</name>
    <dbReference type="NCBI Taxonomy" id="9770"/>
    <lineage>
        <taxon>Eukaryota</taxon>
        <taxon>Metazoa</taxon>
        <taxon>Chordata</taxon>
        <taxon>Craniata</taxon>
        <taxon>Vertebrata</taxon>
        <taxon>Euteleostomi</taxon>
        <taxon>Mammalia</taxon>
        <taxon>Eutheria</taxon>
        <taxon>Laurasiatheria</taxon>
        <taxon>Artiodactyla</taxon>
        <taxon>Whippomorpha</taxon>
        <taxon>Cetacea</taxon>
        <taxon>Mysticeti</taxon>
        <taxon>Balaenopteridae</taxon>
        <taxon>Balaenoptera</taxon>
    </lineage>
</organism>
<keyword evidence="2" id="KW-0547">Nucleotide-binding</keyword>
<comment type="similarity">
    <text evidence="1">Belongs to the TRAFAC class translation factor GTPase superfamily. Classic translation factor GTPase family. EF-Tu/EF-1A subfamily.</text>
</comment>
<dbReference type="EMBL" id="SGJD01007522">
    <property type="protein sequence ID" value="KAB0389384.1"/>
    <property type="molecule type" value="Genomic_DNA"/>
</dbReference>
<dbReference type="GO" id="GO:0003746">
    <property type="term" value="F:translation elongation factor activity"/>
    <property type="evidence" value="ECO:0007669"/>
    <property type="project" value="UniProtKB-KW"/>
</dbReference>
<keyword evidence="3" id="KW-0251">Elongation factor</keyword>
<dbReference type="FunFam" id="2.40.30.10:FF:000005">
    <property type="entry name" value="Elongation factor 1-alpha"/>
    <property type="match status" value="1"/>
</dbReference>
<name>A0A643BN75_BALPH</name>